<dbReference type="AlphaFoldDB" id="A0A9P5NDN7"/>
<sequence length="274" mass="31133">MTETQMSTYWEYLKSWTEDLRVLIQKATIESMGIWCFIYMTFYAYLDLFILGGVSHLNAQEHAFSKLTCGAIKTAELAGAIFNHKNDKIGHYDIFCFWWWQHVGVPFTIPDVSNNQFQSFCDAAAALILYLDDFLAILESLHANKHNSTLNHMETNLKNALECSKTRSKLAVLAITTEAISYPYMKAICTSSDKNQNMLDLGPLHSKVYDHIQKIIADPNILIDADADYRTATLNGEEWENSAVVAKILELAPELPYFHELLVAFLSGALETWE</sequence>
<protein>
    <submittedName>
        <fullName evidence="2">Uncharacterized protein</fullName>
    </submittedName>
</protein>
<dbReference type="Proteomes" id="UP000724874">
    <property type="component" value="Unassembled WGS sequence"/>
</dbReference>
<proteinExistence type="predicted"/>
<keyword evidence="1" id="KW-0812">Transmembrane</keyword>
<accession>A0A9P5NDN7</accession>
<organism evidence="2 3">
    <name type="scientific">Gymnopilus junonius</name>
    <name type="common">Spectacular rustgill mushroom</name>
    <name type="synonym">Gymnopilus spectabilis subsp. junonius</name>
    <dbReference type="NCBI Taxonomy" id="109634"/>
    <lineage>
        <taxon>Eukaryota</taxon>
        <taxon>Fungi</taxon>
        <taxon>Dikarya</taxon>
        <taxon>Basidiomycota</taxon>
        <taxon>Agaricomycotina</taxon>
        <taxon>Agaricomycetes</taxon>
        <taxon>Agaricomycetidae</taxon>
        <taxon>Agaricales</taxon>
        <taxon>Agaricineae</taxon>
        <taxon>Hymenogastraceae</taxon>
        <taxon>Gymnopilus</taxon>
    </lineage>
</organism>
<keyword evidence="1" id="KW-0472">Membrane</keyword>
<feature type="transmembrane region" description="Helical" evidence="1">
    <location>
        <begin position="32"/>
        <end position="54"/>
    </location>
</feature>
<evidence type="ECO:0000313" key="2">
    <source>
        <dbReference type="EMBL" id="KAF8881512.1"/>
    </source>
</evidence>
<keyword evidence="3" id="KW-1185">Reference proteome</keyword>
<comment type="caution">
    <text evidence="2">The sequence shown here is derived from an EMBL/GenBank/DDBJ whole genome shotgun (WGS) entry which is preliminary data.</text>
</comment>
<name>A0A9P5NDN7_GYMJU</name>
<dbReference type="OrthoDB" id="3052721at2759"/>
<gene>
    <name evidence="2" type="ORF">CPB84DRAFT_1851559</name>
</gene>
<dbReference type="EMBL" id="JADNYJ010000131">
    <property type="protein sequence ID" value="KAF8881512.1"/>
    <property type="molecule type" value="Genomic_DNA"/>
</dbReference>
<reference evidence="2" key="1">
    <citation type="submission" date="2020-11" db="EMBL/GenBank/DDBJ databases">
        <authorList>
            <consortium name="DOE Joint Genome Institute"/>
            <person name="Ahrendt S."/>
            <person name="Riley R."/>
            <person name="Andreopoulos W."/>
            <person name="LaButti K."/>
            <person name="Pangilinan J."/>
            <person name="Ruiz-duenas F.J."/>
            <person name="Barrasa J.M."/>
            <person name="Sanchez-Garcia M."/>
            <person name="Camarero S."/>
            <person name="Miyauchi S."/>
            <person name="Serrano A."/>
            <person name="Linde D."/>
            <person name="Babiker R."/>
            <person name="Drula E."/>
            <person name="Ayuso-Fernandez I."/>
            <person name="Pacheco R."/>
            <person name="Padilla G."/>
            <person name="Ferreira P."/>
            <person name="Barriuso J."/>
            <person name="Kellner H."/>
            <person name="Castanera R."/>
            <person name="Alfaro M."/>
            <person name="Ramirez L."/>
            <person name="Pisabarro A.G."/>
            <person name="Kuo A."/>
            <person name="Tritt A."/>
            <person name="Lipzen A."/>
            <person name="He G."/>
            <person name="Yan M."/>
            <person name="Ng V."/>
            <person name="Cullen D."/>
            <person name="Martin F."/>
            <person name="Rosso M.-N."/>
            <person name="Henrissat B."/>
            <person name="Hibbett D."/>
            <person name="Martinez A.T."/>
            <person name="Grigoriev I.V."/>
        </authorList>
    </citation>
    <scope>NUCLEOTIDE SEQUENCE</scope>
    <source>
        <strain evidence="2">AH 44721</strain>
    </source>
</reference>
<keyword evidence="1" id="KW-1133">Transmembrane helix</keyword>
<evidence type="ECO:0000313" key="3">
    <source>
        <dbReference type="Proteomes" id="UP000724874"/>
    </source>
</evidence>
<evidence type="ECO:0000256" key="1">
    <source>
        <dbReference type="SAM" id="Phobius"/>
    </source>
</evidence>